<accession>A0A8X6Q5N3</accession>
<comment type="caution">
    <text evidence="1">The sequence shown here is derived from an EMBL/GenBank/DDBJ whole genome shotgun (WGS) entry which is preliminary data.</text>
</comment>
<sequence length="121" mass="14352">MRRVNKKDRLFELQKLLLQNETQRVEGPKALPKTRIELKELLSAFNPETDYMDMFLTLFERQMKLLDLDKDLRLSYFIGALPGEVTTLISRESEEKSEGYPHIRGRLFKRFKLIYTRVVTG</sequence>
<dbReference type="Proteomes" id="UP000887013">
    <property type="component" value="Unassembled WGS sequence"/>
</dbReference>
<evidence type="ECO:0000313" key="1">
    <source>
        <dbReference type="EMBL" id="GFU06885.1"/>
    </source>
</evidence>
<dbReference type="EMBL" id="BMAW01077541">
    <property type="protein sequence ID" value="GFU06885.1"/>
    <property type="molecule type" value="Genomic_DNA"/>
</dbReference>
<reference evidence="1" key="1">
    <citation type="submission" date="2020-08" db="EMBL/GenBank/DDBJ databases">
        <title>Multicomponent nature underlies the extraordinary mechanical properties of spider dragline silk.</title>
        <authorList>
            <person name="Kono N."/>
            <person name="Nakamura H."/>
            <person name="Mori M."/>
            <person name="Yoshida Y."/>
            <person name="Ohtoshi R."/>
            <person name="Malay A.D."/>
            <person name="Moran D.A.P."/>
            <person name="Tomita M."/>
            <person name="Numata K."/>
            <person name="Arakawa K."/>
        </authorList>
    </citation>
    <scope>NUCLEOTIDE SEQUENCE</scope>
</reference>
<dbReference type="OrthoDB" id="6432602at2759"/>
<gene>
    <name evidence="1" type="primary">NCL1_31008</name>
    <name evidence="1" type="ORF">NPIL_304201</name>
</gene>
<dbReference type="AlphaFoldDB" id="A0A8X6Q5N3"/>
<name>A0A8X6Q5N3_NEPPI</name>
<proteinExistence type="predicted"/>
<keyword evidence="2" id="KW-1185">Reference proteome</keyword>
<protein>
    <submittedName>
        <fullName evidence="1">Uncharacterized protein</fullName>
    </submittedName>
</protein>
<organism evidence="1 2">
    <name type="scientific">Nephila pilipes</name>
    <name type="common">Giant wood spider</name>
    <name type="synonym">Nephila maculata</name>
    <dbReference type="NCBI Taxonomy" id="299642"/>
    <lineage>
        <taxon>Eukaryota</taxon>
        <taxon>Metazoa</taxon>
        <taxon>Ecdysozoa</taxon>
        <taxon>Arthropoda</taxon>
        <taxon>Chelicerata</taxon>
        <taxon>Arachnida</taxon>
        <taxon>Araneae</taxon>
        <taxon>Araneomorphae</taxon>
        <taxon>Entelegynae</taxon>
        <taxon>Araneoidea</taxon>
        <taxon>Nephilidae</taxon>
        <taxon>Nephila</taxon>
    </lineage>
</organism>
<evidence type="ECO:0000313" key="2">
    <source>
        <dbReference type="Proteomes" id="UP000887013"/>
    </source>
</evidence>